<organism evidence="1 2">
    <name type="scientific">Colletotrichum zoysiae</name>
    <dbReference type="NCBI Taxonomy" id="1216348"/>
    <lineage>
        <taxon>Eukaryota</taxon>
        <taxon>Fungi</taxon>
        <taxon>Dikarya</taxon>
        <taxon>Ascomycota</taxon>
        <taxon>Pezizomycotina</taxon>
        <taxon>Sordariomycetes</taxon>
        <taxon>Hypocreomycetidae</taxon>
        <taxon>Glomerellales</taxon>
        <taxon>Glomerellaceae</taxon>
        <taxon>Colletotrichum</taxon>
        <taxon>Colletotrichum graminicola species complex</taxon>
    </lineage>
</organism>
<gene>
    <name evidence="1" type="ORF">LX32DRAFT_137593</name>
</gene>
<proteinExistence type="predicted"/>
<sequence>MATYTEQARTLGYLGGPSTYVSCDYLMYLLSRYSFHSGPRVEATNQTRSIILYASRAPFFNPARLPRTSFQPDGCASFHSHRLCHGFLPLAWDNGRRKTPARLACYPSNPVEQKPHPQTPIPHPILPACLHTLLAMSTPARGMDAQPMWTDAPGLGRCNTSDSVGGHRHGATDADETLTYSIPGSNACALYCEHTHHGALSSLDNI</sequence>
<dbReference type="Proteomes" id="UP001232148">
    <property type="component" value="Unassembled WGS sequence"/>
</dbReference>
<reference evidence="1" key="1">
    <citation type="submission" date="2021-06" db="EMBL/GenBank/DDBJ databases">
        <title>Comparative genomics, transcriptomics and evolutionary studies reveal genomic signatures of adaptation to plant cell wall in hemibiotrophic fungi.</title>
        <authorList>
            <consortium name="DOE Joint Genome Institute"/>
            <person name="Baroncelli R."/>
            <person name="Diaz J.F."/>
            <person name="Benocci T."/>
            <person name="Peng M."/>
            <person name="Battaglia E."/>
            <person name="Haridas S."/>
            <person name="Andreopoulos W."/>
            <person name="Labutti K."/>
            <person name="Pangilinan J."/>
            <person name="Floch G.L."/>
            <person name="Makela M.R."/>
            <person name="Henrissat B."/>
            <person name="Grigoriev I.V."/>
            <person name="Crouch J.A."/>
            <person name="De Vries R.P."/>
            <person name="Sukno S.A."/>
            <person name="Thon M.R."/>
        </authorList>
    </citation>
    <scope>NUCLEOTIDE SEQUENCE</scope>
    <source>
        <strain evidence="1">MAFF235873</strain>
    </source>
</reference>
<keyword evidence="2" id="KW-1185">Reference proteome</keyword>
<evidence type="ECO:0000313" key="1">
    <source>
        <dbReference type="EMBL" id="KAK2032895.1"/>
    </source>
</evidence>
<name>A0AAD9M846_9PEZI</name>
<accession>A0AAD9M846</accession>
<dbReference type="AlphaFoldDB" id="A0AAD9M846"/>
<evidence type="ECO:0000313" key="2">
    <source>
        <dbReference type="Proteomes" id="UP001232148"/>
    </source>
</evidence>
<protein>
    <submittedName>
        <fullName evidence="1">Uncharacterized protein</fullName>
    </submittedName>
</protein>
<comment type="caution">
    <text evidence="1">The sequence shown here is derived from an EMBL/GenBank/DDBJ whole genome shotgun (WGS) entry which is preliminary data.</text>
</comment>
<dbReference type="EMBL" id="MU842826">
    <property type="protein sequence ID" value="KAK2032895.1"/>
    <property type="molecule type" value="Genomic_DNA"/>
</dbReference>